<feature type="region of interest" description="Disordered" evidence="1">
    <location>
        <begin position="148"/>
        <end position="202"/>
    </location>
</feature>
<name>D8UGD6_VOLCA</name>
<dbReference type="InParanoid" id="D8UGD6"/>
<proteinExistence type="predicted"/>
<evidence type="ECO:0000313" key="3">
    <source>
        <dbReference type="Proteomes" id="UP000001058"/>
    </source>
</evidence>
<dbReference type="EMBL" id="GL378398">
    <property type="protein sequence ID" value="EFJ41272.1"/>
    <property type="molecule type" value="Genomic_DNA"/>
</dbReference>
<protein>
    <submittedName>
        <fullName evidence="2">Uncharacterized protein</fullName>
    </submittedName>
</protein>
<sequence length="202" mass="23801">MFAGSISYLRTGPPDELENKLYVAEGVYIKFEIEAVGFARLFFANGVQAVAVPEGVKVLRDAQHEVRECQGSFFLSWDHNYDIKVGNKLFYKFIKQKQHSISIYGTAKELWEKEKEKKKKEKKERKEKKEEEKLLRKLLLLLKENEKTEKEKKEKKEKEKEKEEEEEEEEPNTDDGDDDDDDEEEEEEEEEEEGEDEVEAAV</sequence>
<accession>D8UGD6</accession>
<feature type="compositionally biased region" description="Basic and acidic residues" evidence="1">
    <location>
        <begin position="148"/>
        <end position="161"/>
    </location>
</feature>
<dbReference type="AlphaFoldDB" id="D8UGD6"/>
<dbReference type="Proteomes" id="UP000001058">
    <property type="component" value="Unassembled WGS sequence"/>
</dbReference>
<dbReference type="GeneID" id="9620765"/>
<dbReference type="KEGG" id="vcn:VOLCADRAFT_98827"/>
<evidence type="ECO:0000313" key="2">
    <source>
        <dbReference type="EMBL" id="EFJ41272.1"/>
    </source>
</evidence>
<evidence type="ECO:0000256" key="1">
    <source>
        <dbReference type="SAM" id="MobiDB-lite"/>
    </source>
</evidence>
<organism evidence="3">
    <name type="scientific">Volvox carteri f. nagariensis</name>
    <dbReference type="NCBI Taxonomy" id="3068"/>
    <lineage>
        <taxon>Eukaryota</taxon>
        <taxon>Viridiplantae</taxon>
        <taxon>Chlorophyta</taxon>
        <taxon>core chlorophytes</taxon>
        <taxon>Chlorophyceae</taxon>
        <taxon>CS clade</taxon>
        <taxon>Chlamydomonadales</taxon>
        <taxon>Volvocaceae</taxon>
        <taxon>Volvox</taxon>
    </lineage>
</organism>
<gene>
    <name evidence="2" type="ORF">VOLCADRAFT_98827</name>
</gene>
<feature type="compositionally biased region" description="Acidic residues" evidence="1">
    <location>
        <begin position="162"/>
        <end position="202"/>
    </location>
</feature>
<reference evidence="2 3" key="1">
    <citation type="journal article" date="2010" name="Science">
        <title>Genomic analysis of organismal complexity in the multicellular green alga Volvox carteri.</title>
        <authorList>
            <person name="Prochnik S.E."/>
            <person name="Umen J."/>
            <person name="Nedelcu A.M."/>
            <person name="Hallmann A."/>
            <person name="Miller S.M."/>
            <person name="Nishii I."/>
            <person name="Ferris P."/>
            <person name="Kuo A."/>
            <person name="Mitros T."/>
            <person name="Fritz-Laylin L.K."/>
            <person name="Hellsten U."/>
            <person name="Chapman J."/>
            <person name="Simakov O."/>
            <person name="Rensing S.A."/>
            <person name="Terry A."/>
            <person name="Pangilinan J."/>
            <person name="Kapitonov V."/>
            <person name="Jurka J."/>
            <person name="Salamov A."/>
            <person name="Shapiro H."/>
            <person name="Schmutz J."/>
            <person name="Grimwood J."/>
            <person name="Lindquist E."/>
            <person name="Lucas S."/>
            <person name="Grigoriev I.V."/>
            <person name="Schmitt R."/>
            <person name="Kirk D."/>
            <person name="Rokhsar D.S."/>
        </authorList>
    </citation>
    <scope>NUCLEOTIDE SEQUENCE [LARGE SCALE GENOMIC DNA]</scope>
    <source>
        <strain evidence="3">f. Nagariensis / Eve</strain>
    </source>
</reference>
<keyword evidence="3" id="KW-1185">Reference proteome</keyword>
<dbReference type="RefSeq" id="XP_002957723.1">
    <property type="nucleotide sequence ID" value="XM_002957677.1"/>
</dbReference>